<evidence type="ECO:0000313" key="3">
    <source>
        <dbReference type="EMBL" id="KAL1396022.1"/>
    </source>
</evidence>
<keyword evidence="2" id="KW-0812">Transmembrane</keyword>
<evidence type="ECO:0000313" key="4">
    <source>
        <dbReference type="Proteomes" id="UP001562425"/>
    </source>
</evidence>
<evidence type="ECO:0000256" key="2">
    <source>
        <dbReference type="SAM" id="Phobius"/>
    </source>
</evidence>
<gene>
    <name evidence="3" type="ORF">pipiens_010812</name>
</gene>
<accession>A0ABD1DAC2</accession>
<name>A0ABD1DAC2_CULPP</name>
<comment type="caution">
    <text evidence="3">The sequence shown here is derived from an EMBL/GenBank/DDBJ whole genome shotgun (WGS) entry which is preliminary data.</text>
</comment>
<dbReference type="Pfam" id="PF07898">
    <property type="entry name" value="DUF1676"/>
    <property type="match status" value="1"/>
</dbReference>
<organism evidence="3 4">
    <name type="scientific">Culex pipiens pipiens</name>
    <name type="common">Northern house mosquito</name>
    <dbReference type="NCBI Taxonomy" id="38569"/>
    <lineage>
        <taxon>Eukaryota</taxon>
        <taxon>Metazoa</taxon>
        <taxon>Ecdysozoa</taxon>
        <taxon>Arthropoda</taxon>
        <taxon>Hexapoda</taxon>
        <taxon>Insecta</taxon>
        <taxon>Pterygota</taxon>
        <taxon>Neoptera</taxon>
        <taxon>Endopterygota</taxon>
        <taxon>Diptera</taxon>
        <taxon>Nematocera</taxon>
        <taxon>Culicoidea</taxon>
        <taxon>Culicidae</taxon>
        <taxon>Culicinae</taxon>
        <taxon>Culicini</taxon>
        <taxon>Culex</taxon>
        <taxon>Culex</taxon>
    </lineage>
</organism>
<keyword evidence="2" id="KW-1133">Transmembrane helix</keyword>
<dbReference type="EMBL" id="JBEHCU010006877">
    <property type="protein sequence ID" value="KAL1396022.1"/>
    <property type="molecule type" value="Genomic_DNA"/>
</dbReference>
<keyword evidence="4" id="KW-1185">Reference proteome</keyword>
<dbReference type="Proteomes" id="UP001562425">
    <property type="component" value="Unassembled WGS sequence"/>
</dbReference>
<sequence>MVCGGAPYRRQVKQLAWEVRELLRTCSDRNDSQWNCLWDQGLAAVDDFVTREKIPLMTGVSLVRVKATKVNASNPSSAVPSDESKNLNNVTKDSEQSKTWAGRVLDALDHMFETHVLQIDLVPRNSDSARGQSNHTKQQQKMSNDVNGWWQKKKGSFRGFETEDVDEGRHRRRQQMIPMMIFGVVVFGSFVIPMGFQFLAALSGKAFLMAKLALLLASINGLKRVAHPGVHYGLYHHVDQHPHHLHGSPGVLYDRDNGFGPRNLPPRHHSSLGRFFSSSSSFGGEPAPDILTSTTVVNTPPTPAPQFYQLWGVSPGGPHPPPPPPPPPPYQHGPFPGISDVPPWPPTPLTQYAALMSSAAQASLAMYVNFVRSIYASCRLFMSELFWSNVQSLMPYFAPPWFTRLWGNRGGPGLPGQVAAPPPVHFGGQFGYYQGIPPGGITHG</sequence>
<proteinExistence type="predicted"/>
<dbReference type="PANTHER" id="PTHR21879">
    <property type="entry name" value="FI03362P-RELATED-RELATED"/>
    <property type="match status" value="1"/>
</dbReference>
<evidence type="ECO:0000256" key="1">
    <source>
        <dbReference type="SAM" id="MobiDB-lite"/>
    </source>
</evidence>
<dbReference type="PANTHER" id="PTHR21879:SF8">
    <property type="entry name" value="OSIRIS 23"/>
    <property type="match status" value="1"/>
</dbReference>
<reference evidence="3 4" key="1">
    <citation type="submission" date="2024-05" db="EMBL/GenBank/DDBJ databases">
        <title>Culex pipiens pipiens assembly and annotation.</title>
        <authorList>
            <person name="Alout H."/>
            <person name="Durand T."/>
        </authorList>
    </citation>
    <scope>NUCLEOTIDE SEQUENCE [LARGE SCALE GENOMIC DNA]</scope>
    <source>
        <strain evidence="3">HA-2024</strain>
        <tissue evidence="3">Whole body</tissue>
    </source>
</reference>
<feature type="region of interest" description="Disordered" evidence="1">
    <location>
        <begin position="72"/>
        <end position="94"/>
    </location>
</feature>
<protein>
    <submittedName>
        <fullName evidence="3">Uncharacterized protein</fullName>
    </submittedName>
</protein>
<feature type="region of interest" description="Disordered" evidence="1">
    <location>
        <begin position="311"/>
        <end position="334"/>
    </location>
</feature>
<feature type="region of interest" description="Disordered" evidence="1">
    <location>
        <begin position="125"/>
        <end position="145"/>
    </location>
</feature>
<feature type="transmembrane region" description="Helical" evidence="2">
    <location>
        <begin position="179"/>
        <end position="200"/>
    </location>
</feature>
<keyword evidence="2" id="KW-0472">Membrane</keyword>
<dbReference type="AlphaFoldDB" id="A0ABD1DAC2"/>
<dbReference type="InterPro" id="IPR012464">
    <property type="entry name" value="DUF1676"/>
</dbReference>
<feature type="compositionally biased region" description="Pro residues" evidence="1">
    <location>
        <begin position="317"/>
        <end position="331"/>
    </location>
</feature>